<evidence type="ECO:0000313" key="2">
    <source>
        <dbReference type="EMBL" id="QEI06604.1"/>
    </source>
</evidence>
<comment type="similarity">
    <text evidence="1">Belongs to the short-chain dehydrogenases/reductases (SDR) family.</text>
</comment>
<name>A0A5C0AYE2_9BURK</name>
<dbReference type="Gene3D" id="3.40.50.720">
    <property type="entry name" value="NAD(P)-binding Rossmann-like Domain"/>
    <property type="match status" value="1"/>
</dbReference>
<dbReference type="PANTHER" id="PTHR42879">
    <property type="entry name" value="3-OXOACYL-(ACYL-CARRIER-PROTEIN) REDUCTASE"/>
    <property type="match status" value="1"/>
</dbReference>
<proteinExistence type="inferred from homology"/>
<dbReference type="AlphaFoldDB" id="A0A5C0AYE2"/>
<dbReference type="OrthoDB" id="9804774at2"/>
<protein>
    <submittedName>
        <fullName evidence="2">SDR family NAD(P)-dependent oxidoreductase</fullName>
    </submittedName>
</protein>
<dbReference type="InterPro" id="IPR050259">
    <property type="entry name" value="SDR"/>
</dbReference>
<keyword evidence="3" id="KW-1185">Reference proteome</keyword>
<dbReference type="EMBL" id="CP043046">
    <property type="protein sequence ID" value="QEI06604.1"/>
    <property type="molecule type" value="Genomic_DNA"/>
</dbReference>
<reference evidence="2 3" key="1">
    <citation type="submission" date="2019-08" db="EMBL/GenBank/DDBJ databases">
        <title>Amphibian skin-associated Pigmentiphaga: genome sequence and occurrence across geography and hosts.</title>
        <authorList>
            <person name="Bletz M.C."/>
            <person name="Bunk B."/>
            <person name="Sproeer C."/>
            <person name="Biwer P."/>
            <person name="Reiter S."/>
            <person name="Rabemananjara F.C.E."/>
            <person name="Schulz S."/>
            <person name="Overmann J."/>
            <person name="Vences M."/>
        </authorList>
    </citation>
    <scope>NUCLEOTIDE SEQUENCE [LARGE SCALE GENOMIC DNA]</scope>
    <source>
        <strain evidence="2 3">Mada1488</strain>
    </source>
</reference>
<evidence type="ECO:0000313" key="3">
    <source>
        <dbReference type="Proteomes" id="UP000325161"/>
    </source>
</evidence>
<accession>A0A5C0AYE2</accession>
<dbReference type="RefSeq" id="WP_148815367.1">
    <property type="nucleotide sequence ID" value="NZ_CP043046.1"/>
</dbReference>
<sequence>MDLGIQNRLAIVCGASRGLGRAIATRLAAEGVNLVLAARSAGPLEDAAQAIRAAHGVEVRTVVTDLSTPDGRATLLAAAPNPDILVHNGGWPTTWGHDFRKWTRADWLAATDAMLLGPVELITGVLDGMIERRFGRIIAVTSRFVKEPPLSLALSTSPRLGLAGFMAGIAREAAPYNVTANAVLPGIFATETQVEHGHALAKAREQTIEEVWRDRASTNSAKRFGTPEEFADLCAYLSSAQSGFVTGQNILIDGGGYPGVF</sequence>
<gene>
    <name evidence="2" type="ORF">FXN63_12750</name>
</gene>
<organism evidence="2 3">
    <name type="scientific">Pigmentiphaga aceris</name>
    <dbReference type="NCBI Taxonomy" id="1940612"/>
    <lineage>
        <taxon>Bacteria</taxon>
        <taxon>Pseudomonadati</taxon>
        <taxon>Pseudomonadota</taxon>
        <taxon>Betaproteobacteria</taxon>
        <taxon>Burkholderiales</taxon>
        <taxon>Alcaligenaceae</taxon>
        <taxon>Pigmentiphaga</taxon>
    </lineage>
</organism>
<dbReference type="PANTHER" id="PTHR42879:SF6">
    <property type="entry name" value="NADPH-DEPENDENT REDUCTASE BACG"/>
    <property type="match status" value="1"/>
</dbReference>
<dbReference type="InterPro" id="IPR036291">
    <property type="entry name" value="NAD(P)-bd_dom_sf"/>
</dbReference>
<dbReference type="Pfam" id="PF00106">
    <property type="entry name" value="adh_short"/>
    <property type="match status" value="1"/>
</dbReference>
<dbReference type="InterPro" id="IPR002347">
    <property type="entry name" value="SDR_fam"/>
</dbReference>
<dbReference type="PRINTS" id="PR00081">
    <property type="entry name" value="GDHRDH"/>
</dbReference>
<evidence type="ECO:0000256" key="1">
    <source>
        <dbReference type="ARBA" id="ARBA00006484"/>
    </source>
</evidence>
<dbReference type="SUPFAM" id="SSF51735">
    <property type="entry name" value="NAD(P)-binding Rossmann-fold domains"/>
    <property type="match status" value="1"/>
</dbReference>
<dbReference type="Proteomes" id="UP000325161">
    <property type="component" value="Chromosome"/>
</dbReference>
<dbReference type="KEGG" id="pacr:FXN63_12750"/>